<organism evidence="1 2">
    <name type="scientific">Pseudomonas putida ND6</name>
    <dbReference type="NCBI Taxonomy" id="231023"/>
    <lineage>
        <taxon>Bacteria</taxon>
        <taxon>Pseudomonadati</taxon>
        <taxon>Pseudomonadota</taxon>
        <taxon>Gammaproteobacteria</taxon>
        <taxon>Pseudomonadales</taxon>
        <taxon>Pseudomonadaceae</taxon>
        <taxon>Pseudomonas</taxon>
    </lineage>
</organism>
<name>I3UNI5_PSEPU</name>
<dbReference type="EMBL" id="CP003588">
    <property type="protein sequence ID" value="AFK67056.1"/>
    <property type="molecule type" value="Genomic_DNA"/>
</dbReference>
<dbReference type="HOGENOM" id="CLU_3047068_0_0_6"/>
<dbReference type="KEGG" id="ppi:YSA_00520"/>
<accession>I3UNI5</accession>
<proteinExistence type="predicted"/>
<protein>
    <submittedName>
        <fullName evidence="1">Uncharacterized protein</fullName>
    </submittedName>
</protein>
<sequence>MLPSVDQATDCGRSVPPLSAIPAEAVASEAGVRTVYSVGQPLSQRMLTWPDQQS</sequence>
<dbReference type="Proteomes" id="UP000005268">
    <property type="component" value="Chromosome"/>
</dbReference>
<evidence type="ECO:0000313" key="2">
    <source>
        <dbReference type="Proteomes" id="UP000005268"/>
    </source>
</evidence>
<evidence type="ECO:0000313" key="1">
    <source>
        <dbReference type="EMBL" id="AFK67056.1"/>
    </source>
</evidence>
<dbReference type="PATRIC" id="fig|231023.4.peg.247"/>
<gene>
    <name evidence="1" type="ORF">YSA_00520</name>
</gene>
<dbReference type="AlphaFoldDB" id="I3UNI5"/>
<reference evidence="1 2" key="1">
    <citation type="journal article" date="2012" name="J. Bacteriol.">
        <title>Complete Genome Sequence of the Naphthalene-Degrading Pseudomonas putida Strain ND6.</title>
        <authorList>
            <person name="Li S."/>
            <person name="Zhao H."/>
            <person name="Li Y."/>
            <person name="Niu S."/>
            <person name="Cai B."/>
        </authorList>
    </citation>
    <scope>NUCLEOTIDE SEQUENCE [LARGE SCALE GENOMIC DNA]</scope>
    <source>
        <strain evidence="1 2">ND6</strain>
    </source>
</reference>